<evidence type="ECO:0000256" key="4">
    <source>
        <dbReference type="ARBA" id="ARBA00022643"/>
    </source>
</evidence>
<comment type="catalytic activity">
    <reaction evidence="11">
        <text>isopentenyl diphosphate = dimethylallyl diphosphate</text>
        <dbReference type="Rhea" id="RHEA:23284"/>
        <dbReference type="ChEBI" id="CHEBI:57623"/>
        <dbReference type="ChEBI" id="CHEBI:128769"/>
        <dbReference type="EC" id="5.3.3.2"/>
    </reaction>
</comment>
<evidence type="ECO:0000256" key="1">
    <source>
        <dbReference type="ARBA" id="ARBA00001917"/>
    </source>
</evidence>
<feature type="binding site" evidence="11">
    <location>
        <position position="82"/>
    </location>
    <ligand>
        <name>FMN</name>
        <dbReference type="ChEBI" id="CHEBI:58210"/>
    </ligand>
</feature>
<evidence type="ECO:0000256" key="6">
    <source>
        <dbReference type="ARBA" id="ARBA00022842"/>
    </source>
</evidence>
<comment type="caution">
    <text evidence="13">The sequence shown here is derived from an EMBL/GenBank/DDBJ whole genome shotgun (WGS) entry which is preliminary data.</text>
</comment>
<keyword evidence="8 11" id="KW-0414">Isoprene biosynthesis</keyword>
<feature type="binding site" evidence="11">
    <location>
        <position position="177"/>
    </location>
    <ligand>
        <name>Mg(2+)</name>
        <dbReference type="ChEBI" id="CHEBI:18420"/>
    </ligand>
</feature>
<feature type="binding site" evidence="11">
    <location>
        <begin position="113"/>
        <end position="115"/>
    </location>
    <ligand>
        <name>substrate</name>
    </ligand>
</feature>
<keyword evidence="6 11" id="KW-0460">Magnesium</keyword>
<comment type="cofactor">
    <cofactor evidence="11">
        <name>NADPH</name>
        <dbReference type="ChEBI" id="CHEBI:57783"/>
    </cofactor>
</comment>
<keyword evidence="7 11" id="KW-0521">NADP</keyword>
<feature type="binding site" evidence="11">
    <location>
        <position position="113"/>
    </location>
    <ligand>
        <name>FMN</name>
        <dbReference type="ChEBI" id="CHEBI:58210"/>
    </ligand>
</feature>
<comment type="similarity">
    <text evidence="11">Belongs to the IPP isomerase type 2 family.</text>
</comment>
<evidence type="ECO:0000256" key="5">
    <source>
        <dbReference type="ARBA" id="ARBA00022723"/>
    </source>
</evidence>
<feature type="binding site" evidence="11">
    <location>
        <position position="208"/>
    </location>
    <ligand>
        <name>FMN</name>
        <dbReference type="ChEBI" id="CHEBI:58210"/>
    </ligand>
</feature>
<feature type="binding site" evidence="11">
    <location>
        <begin position="291"/>
        <end position="293"/>
    </location>
    <ligand>
        <name>FMN</name>
        <dbReference type="ChEBI" id="CHEBI:58210"/>
    </ligand>
</feature>
<evidence type="ECO:0000256" key="9">
    <source>
        <dbReference type="ARBA" id="ARBA00023235"/>
    </source>
</evidence>
<dbReference type="GO" id="GO:0008299">
    <property type="term" value="P:isoprenoid biosynthetic process"/>
    <property type="evidence" value="ECO:0007669"/>
    <property type="project" value="UniProtKB-UniRule"/>
</dbReference>
<evidence type="ECO:0000256" key="8">
    <source>
        <dbReference type="ARBA" id="ARBA00023229"/>
    </source>
</evidence>
<keyword evidence="3 11" id="KW-0285">Flavoprotein</keyword>
<keyword evidence="9 11" id="KW-0413">Isomerase</keyword>
<comment type="cofactor">
    <cofactor evidence="11">
        <name>Mg(2+)</name>
        <dbReference type="ChEBI" id="CHEBI:18420"/>
    </cofactor>
</comment>
<evidence type="ECO:0000256" key="11">
    <source>
        <dbReference type="HAMAP-Rule" id="MF_00354"/>
    </source>
</evidence>
<dbReference type="GO" id="GO:0070402">
    <property type="term" value="F:NADPH binding"/>
    <property type="evidence" value="ECO:0007669"/>
    <property type="project" value="UniProtKB-UniRule"/>
</dbReference>
<evidence type="ECO:0000313" key="13">
    <source>
        <dbReference type="EMBL" id="RDB36186.1"/>
    </source>
</evidence>
<feature type="binding site" evidence="11">
    <location>
        <position position="238"/>
    </location>
    <ligand>
        <name>FMN</name>
        <dbReference type="ChEBI" id="CHEBI:58210"/>
    </ligand>
</feature>
<sequence length="367" mass="39851">MSHLKTQKHEKLVPYIEDTPSLMETRKNDHIQICQTQDVESQADLFAKIRFIPEALPEFHFSDVETSQSFLNNTFKLPILITGMTGGVEKGQEINEALALAAQSLQIPMGLGSQKMLLKDDKYQKLFNVRKVAPNVFLIGNLGAVSLNYGVTLSDIQKLIDNLELNAFALHLNALQECIQPEGERNFSNLLSKIEQIAKNISVPLIIKEVGSGIAPTTLKKLIEAGVSAVDIGGMGGTSWGYIEGLRSNSHGKRLGALFKNWGLATDESLIACTKLKNTLNSNIPLIATGGIRNGVHVAKAVSLGATMVGIGLPLFRAALSPLKGETPQDAVERELAFFQDALSITMFCTGARKLSDLSSRIVWASP</sequence>
<dbReference type="HAMAP" id="MF_00354">
    <property type="entry name" value="Idi_2"/>
    <property type="match status" value="1"/>
</dbReference>
<evidence type="ECO:0000256" key="2">
    <source>
        <dbReference type="ARBA" id="ARBA00022490"/>
    </source>
</evidence>
<keyword evidence="2 11" id="KW-0963">Cytoplasm</keyword>
<dbReference type="NCBIfam" id="TIGR02151">
    <property type="entry name" value="IPP_isom_2"/>
    <property type="match status" value="1"/>
</dbReference>
<dbReference type="SUPFAM" id="SSF51395">
    <property type="entry name" value="FMN-linked oxidoreductases"/>
    <property type="match status" value="1"/>
</dbReference>
<dbReference type="EMBL" id="QOVW01000065">
    <property type="protein sequence ID" value="RDB36186.1"/>
    <property type="molecule type" value="Genomic_DNA"/>
</dbReference>
<evidence type="ECO:0000259" key="12">
    <source>
        <dbReference type="Pfam" id="PF01070"/>
    </source>
</evidence>
<comment type="cofactor">
    <cofactor evidence="1 11">
        <name>FMN</name>
        <dbReference type="ChEBI" id="CHEBI:58210"/>
    </cofactor>
</comment>
<feature type="binding site" evidence="11">
    <location>
        <position position="141"/>
    </location>
    <ligand>
        <name>FMN</name>
        <dbReference type="ChEBI" id="CHEBI:58210"/>
    </ligand>
</feature>
<feature type="binding site" evidence="11">
    <location>
        <begin position="83"/>
        <end position="85"/>
    </location>
    <ligand>
        <name>FMN</name>
        <dbReference type="ChEBI" id="CHEBI:58210"/>
    </ligand>
</feature>
<keyword evidence="4 11" id="KW-0288">FMN</keyword>
<dbReference type="GO" id="GO:0005737">
    <property type="term" value="C:cytoplasm"/>
    <property type="evidence" value="ECO:0007669"/>
    <property type="project" value="UniProtKB-SubCell"/>
</dbReference>
<dbReference type="EC" id="5.3.3.2" evidence="11"/>
<dbReference type="Pfam" id="PF01070">
    <property type="entry name" value="FMN_dh"/>
    <property type="match status" value="1"/>
</dbReference>
<comment type="subcellular location">
    <subcellularLocation>
        <location evidence="11">Cytoplasm</location>
    </subcellularLocation>
</comment>
<dbReference type="PANTHER" id="PTHR43665:SF1">
    <property type="entry name" value="ISOPENTENYL-DIPHOSPHATE DELTA-ISOMERASE"/>
    <property type="match status" value="1"/>
</dbReference>
<evidence type="ECO:0000313" key="14">
    <source>
        <dbReference type="Proteomes" id="UP000253934"/>
    </source>
</evidence>
<dbReference type="GO" id="GO:0010181">
    <property type="term" value="F:FMN binding"/>
    <property type="evidence" value="ECO:0007669"/>
    <property type="project" value="UniProtKB-UniRule"/>
</dbReference>
<feature type="domain" description="FMN-dependent dehydrogenase" evidence="12">
    <location>
        <begin position="192"/>
        <end position="364"/>
    </location>
</feature>
<keyword evidence="14" id="KW-1185">Reference proteome</keyword>
<comment type="subunit">
    <text evidence="10 11">Homooctamer. Dimer of tetramers.</text>
</comment>
<keyword evidence="5 11" id="KW-0479">Metal-binding</keyword>
<dbReference type="InterPro" id="IPR011179">
    <property type="entry name" value="IPdP_isomerase"/>
</dbReference>
<dbReference type="CDD" id="cd02811">
    <property type="entry name" value="IDI-2_FMN"/>
    <property type="match status" value="1"/>
</dbReference>
<dbReference type="InterPro" id="IPR000262">
    <property type="entry name" value="FMN-dep_DH"/>
</dbReference>
<dbReference type="AlphaFoldDB" id="A0A369KYC3"/>
<dbReference type="Proteomes" id="UP000253934">
    <property type="component" value="Unassembled WGS sequence"/>
</dbReference>
<evidence type="ECO:0000256" key="10">
    <source>
        <dbReference type="ARBA" id="ARBA00025810"/>
    </source>
</evidence>
<dbReference type="GO" id="GO:0016491">
    <property type="term" value="F:oxidoreductase activity"/>
    <property type="evidence" value="ECO:0007669"/>
    <property type="project" value="InterPro"/>
</dbReference>
<reference evidence="13" key="1">
    <citation type="submission" date="2018-04" db="EMBL/GenBank/DDBJ databases">
        <title>Draft genome sequence of the Candidatus Spirobacillus cienkowskii, a pathogen of freshwater Daphnia species, reconstructed from hemolymph metagenomic reads.</title>
        <authorList>
            <person name="Bresciani L."/>
            <person name="Lemos L.N."/>
            <person name="Wale N."/>
            <person name="Lin J.Y."/>
            <person name="Fernandes G.R."/>
            <person name="Duffy M.A."/>
            <person name="Rodrigues J.M."/>
        </authorList>
    </citation>
    <scope>NUCLEOTIDE SEQUENCE [LARGE SCALE GENOMIC DNA]</scope>
    <source>
        <strain evidence="13">Binning01</strain>
    </source>
</reference>
<evidence type="ECO:0000256" key="3">
    <source>
        <dbReference type="ARBA" id="ARBA00022630"/>
    </source>
</evidence>
<dbReference type="PANTHER" id="PTHR43665">
    <property type="entry name" value="ISOPENTENYL-DIPHOSPHATE DELTA-ISOMERASE"/>
    <property type="match status" value="1"/>
</dbReference>
<feature type="binding site" evidence="11">
    <location>
        <begin position="26"/>
        <end position="27"/>
    </location>
    <ligand>
        <name>substrate</name>
    </ligand>
</feature>
<proteinExistence type="inferred from homology"/>
<gene>
    <name evidence="11" type="primary">fni</name>
    <name evidence="13" type="ORF">DCC88_06295</name>
</gene>
<organism evidence="13 14">
    <name type="scientific">Spirobacillus cienkowskii</name>
    <dbReference type="NCBI Taxonomy" id="495820"/>
    <lineage>
        <taxon>Bacteria</taxon>
        <taxon>Pseudomonadati</taxon>
        <taxon>Bdellovibrionota</taxon>
        <taxon>Oligoflexia</taxon>
        <taxon>Silvanigrellales</taxon>
        <taxon>Spirobacillus</taxon>
    </lineage>
</organism>
<dbReference type="PIRSF" id="PIRSF003314">
    <property type="entry name" value="IPP_isomerase"/>
    <property type="match status" value="1"/>
</dbReference>
<protein>
    <recommendedName>
        <fullName evidence="11">Isopentenyl-diphosphate delta-isomerase</fullName>
        <shortName evidence="11">IPP isomerase</shortName>
        <ecNumber evidence="11">5.3.3.2</ecNumber>
    </recommendedName>
    <alternativeName>
        <fullName evidence="11">Isopentenyl diphosphate:dimethylallyl diphosphate isomerase</fullName>
    </alternativeName>
    <alternativeName>
        <fullName evidence="11">Isopentenyl pyrophosphate isomerase</fullName>
    </alternativeName>
    <alternativeName>
        <fullName evidence="11">Type 2 isopentenyl diphosphate isomerase</fullName>
        <shortName evidence="11">IDI-2</shortName>
    </alternativeName>
</protein>
<comment type="caution">
    <text evidence="11">Lacks conserved residue(s) required for the propagation of feature annotation.</text>
</comment>
<dbReference type="Gene3D" id="3.20.20.70">
    <property type="entry name" value="Aldolase class I"/>
    <property type="match status" value="1"/>
</dbReference>
<accession>A0A369KYC3</accession>
<comment type="function">
    <text evidence="11">Involved in the biosynthesis of isoprenoids. Catalyzes the 1,3-allylic rearrangement of the homoallylic substrate isopentenyl (IPP) to its allylic isomer, dimethylallyl diphosphate (DMAPP).</text>
</comment>
<feature type="binding site" evidence="11">
    <location>
        <position position="176"/>
    </location>
    <ligand>
        <name>substrate</name>
    </ligand>
</feature>
<dbReference type="GO" id="GO:0004452">
    <property type="term" value="F:isopentenyl-diphosphate delta-isomerase activity"/>
    <property type="evidence" value="ECO:0007669"/>
    <property type="project" value="UniProtKB-UniRule"/>
</dbReference>
<dbReference type="InterPro" id="IPR013785">
    <property type="entry name" value="Aldolase_TIM"/>
</dbReference>
<dbReference type="GO" id="GO:0000287">
    <property type="term" value="F:magnesium ion binding"/>
    <property type="evidence" value="ECO:0007669"/>
    <property type="project" value="UniProtKB-UniRule"/>
</dbReference>
<name>A0A369KYC3_9BACT</name>
<evidence type="ECO:0000256" key="7">
    <source>
        <dbReference type="ARBA" id="ARBA00022857"/>
    </source>
</evidence>